<dbReference type="EMBL" id="CP115543">
    <property type="protein sequence ID" value="WNH48605.1"/>
    <property type="molecule type" value="Genomic_DNA"/>
</dbReference>
<evidence type="ECO:0000313" key="3">
    <source>
        <dbReference type="Proteomes" id="UP001305421"/>
    </source>
</evidence>
<accession>A0ABY9YDV4</accession>
<protein>
    <recommendedName>
        <fullName evidence="1">DUF6966 domain-containing protein</fullName>
    </recommendedName>
</protein>
<dbReference type="RefSeq" id="WP_311183161.1">
    <property type="nucleotide sequence ID" value="NZ_CP115543.1"/>
</dbReference>
<evidence type="ECO:0000313" key="2">
    <source>
        <dbReference type="EMBL" id="WNH48605.1"/>
    </source>
</evidence>
<feature type="domain" description="DUF6966" evidence="1">
    <location>
        <begin position="24"/>
        <end position="68"/>
    </location>
</feature>
<gene>
    <name evidence="2" type="ORF">PDM28_18410</name>
</gene>
<organism evidence="2 3">
    <name type="scientific">Stenotrophomonas aracearum</name>
    <dbReference type="NCBI Taxonomy" id="3003272"/>
    <lineage>
        <taxon>Bacteria</taxon>
        <taxon>Pseudomonadati</taxon>
        <taxon>Pseudomonadota</taxon>
        <taxon>Gammaproteobacteria</taxon>
        <taxon>Lysobacterales</taxon>
        <taxon>Lysobacteraceae</taxon>
        <taxon>Stenotrophomonas</taxon>
    </lineage>
</organism>
<dbReference type="Proteomes" id="UP001305421">
    <property type="component" value="Chromosome"/>
</dbReference>
<sequence>MTKVQDIDFIICRMITLLRASSLPDWALALERHQRDLKIDPISAEARILAMYGGMGSLSDIVLYLEGRPAVKENNEFDDLRERLYTLCSRN</sequence>
<dbReference type="Pfam" id="PF22294">
    <property type="entry name" value="DUF6966"/>
    <property type="match status" value="1"/>
</dbReference>
<name>A0ABY9YDV4_9GAMM</name>
<dbReference type="InterPro" id="IPR054239">
    <property type="entry name" value="DUF6966"/>
</dbReference>
<reference evidence="2 3" key="1">
    <citation type="submission" date="2022-12" db="EMBL/GenBank/DDBJ databases">
        <title>Two new species, Stenotrophomonas aracearum and Stenotrophomonas oahuensis, isolated from Anthurium (Araceae family) in Hawaii.</title>
        <authorList>
            <person name="Chunag S.C."/>
            <person name="Dobhal S."/>
            <person name="Alvarez A."/>
            <person name="Arif M."/>
        </authorList>
    </citation>
    <scope>NUCLEOTIDE SEQUENCE [LARGE SCALE GENOMIC DNA]</scope>
    <source>
        <strain evidence="2 3">A5588</strain>
    </source>
</reference>
<keyword evidence="3" id="KW-1185">Reference proteome</keyword>
<evidence type="ECO:0000259" key="1">
    <source>
        <dbReference type="Pfam" id="PF22294"/>
    </source>
</evidence>
<proteinExistence type="predicted"/>